<keyword evidence="4 6" id="KW-0472">Membrane</keyword>
<dbReference type="GO" id="GO:0015267">
    <property type="term" value="F:channel activity"/>
    <property type="evidence" value="ECO:0007669"/>
    <property type="project" value="InterPro"/>
</dbReference>
<proteinExistence type="evidence at transcript level"/>
<feature type="transmembrane region" description="Helical" evidence="6">
    <location>
        <begin position="238"/>
        <end position="258"/>
    </location>
</feature>
<dbReference type="Pfam" id="PF00230">
    <property type="entry name" value="MIP"/>
    <property type="match status" value="1"/>
</dbReference>
<evidence type="ECO:0000256" key="5">
    <source>
        <dbReference type="RuleBase" id="RU000477"/>
    </source>
</evidence>
<dbReference type="Gene3D" id="1.20.1080.10">
    <property type="entry name" value="Glycerol uptake facilitator protein"/>
    <property type="match status" value="1"/>
</dbReference>
<accession>A0A0B6VME8</accession>
<evidence type="ECO:0000256" key="1">
    <source>
        <dbReference type="ARBA" id="ARBA00004141"/>
    </source>
</evidence>
<dbReference type="SUPFAM" id="SSF81338">
    <property type="entry name" value="Aquaporin-like"/>
    <property type="match status" value="1"/>
</dbReference>
<gene>
    <name evidence="8" type="primary">Rpip1</name>
    <name evidence="7" type="synonym">Rpip2</name>
</gene>
<evidence type="ECO:0000313" key="7">
    <source>
        <dbReference type="EMBL" id="BAQ25601.1"/>
    </source>
</evidence>
<comment type="subcellular location">
    <subcellularLocation>
        <location evidence="1">Membrane</location>
        <topology evidence="1">Multi-pass membrane protein</topology>
    </subcellularLocation>
</comment>
<dbReference type="InterPro" id="IPR000425">
    <property type="entry name" value="MIP"/>
</dbReference>
<organism evidence="8">
    <name type="scientific">Belgica antarctica</name>
    <dbReference type="NCBI Taxonomy" id="315563"/>
    <lineage>
        <taxon>Eukaryota</taxon>
        <taxon>Metazoa</taxon>
        <taxon>Ecdysozoa</taxon>
        <taxon>Arthropoda</taxon>
        <taxon>Hexapoda</taxon>
        <taxon>Insecta</taxon>
        <taxon>Pterygota</taxon>
        <taxon>Neoptera</taxon>
        <taxon>Endopterygota</taxon>
        <taxon>Diptera</taxon>
        <taxon>Nematocera</taxon>
        <taxon>Chironomoidea</taxon>
        <taxon>Chironomidae</taxon>
        <taxon>Belgica</taxon>
    </lineage>
</organism>
<dbReference type="EMBL" id="AB986066">
    <property type="protein sequence ID" value="BAQ25603.1"/>
    <property type="molecule type" value="mRNA"/>
</dbReference>
<name>A0A0B6VME8_9DIPT</name>
<keyword evidence="5" id="KW-0813">Transport</keyword>
<evidence type="ECO:0000256" key="4">
    <source>
        <dbReference type="ARBA" id="ARBA00023136"/>
    </source>
</evidence>
<keyword evidence="2 5" id="KW-0812">Transmembrane</keyword>
<feature type="transmembrane region" description="Helical" evidence="6">
    <location>
        <begin position="117"/>
        <end position="140"/>
    </location>
</feature>
<dbReference type="GO" id="GO:0005886">
    <property type="term" value="C:plasma membrane"/>
    <property type="evidence" value="ECO:0007669"/>
    <property type="project" value="TreeGrafter"/>
</dbReference>
<dbReference type="InterPro" id="IPR023271">
    <property type="entry name" value="Aquaporin-like"/>
</dbReference>
<sequence>MSEANIDLKIGSTNAILSTNSDRSAGTSRLITNLISQKKFDNVSMVLAELLGTGSLLFFGCAGTVHWNGPPISIIPPLNFGLTVMMIVQMFGHISFALLNPAVNIAAVVYNQITWQMGIILTVAQVVGAVLGFGLLKFITPEDIFNMDPRGVCMTLPHPLLGVTASFFIEFFLTCALISMICGVWDPRNRKNGDSAPLRIGLAIVALSLAGGPFTDASMNPVRSLGPAFWNWKWDHHWIFWVSPLFAGLLASVFYKIVFWRQNPEDNLPDTLPVAFVNKTEL</sequence>
<evidence type="ECO:0000256" key="3">
    <source>
        <dbReference type="ARBA" id="ARBA00022989"/>
    </source>
</evidence>
<feature type="transmembrane region" description="Helical" evidence="6">
    <location>
        <begin position="196"/>
        <end position="215"/>
    </location>
</feature>
<dbReference type="PANTHER" id="PTHR19139:SF270">
    <property type="entry name" value="ENTOMOGLYCEROPORIN 1-RELATED"/>
    <property type="match status" value="1"/>
</dbReference>
<reference evidence="8" key="1">
    <citation type="submission" date="2014-08" db="EMBL/GenBank/DDBJ databases">
        <title>Aquaporins in the Antarctic midge.</title>
        <authorList>
            <person name="Goto S.G."/>
        </authorList>
    </citation>
    <scope>NUCLEOTIDE SEQUENCE</scope>
    <source>
        <tissue evidence="8">Whole body</tissue>
    </source>
</reference>
<feature type="transmembrane region" description="Helical" evidence="6">
    <location>
        <begin position="160"/>
        <end position="184"/>
    </location>
</feature>
<dbReference type="PRINTS" id="PR00783">
    <property type="entry name" value="MINTRINSICP"/>
</dbReference>
<dbReference type="PANTHER" id="PTHR19139">
    <property type="entry name" value="AQUAPORIN TRANSPORTER"/>
    <property type="match status" value="1"/>
</dbReference>
<evidence type="ECO:0000313" key="8">
    <source>
        <dbReference type="EMBL" id="BAQ25603.1"/>
    </source>
</evidence>
<comment type="similarity">
    <text evidence="5">Belongs to the MIP/aquaporin (TC 1.A.8) family.</text>
</comment>
<evidence type="ECO:0000256" key="6">
    <source>
        <dbReference type="SAM" id="Phobius"/>
    </source>
</evidence>
<protein>
    <submittedName>
        <fullName evidence="8">Rpip1 aquaporin transcript variant B</fullName>
    </submittedName>
    <submittedName>
        <fullName evidence="7">Rpip2 aquaporin</fullName>
    </submittedName>
</protein>
<dbReference type="InterPro" id="IPR034294">
    <property type="entry name" value="Aquaporin_transptr"/>
</dbReference>
<dbReference type="AlphaFoldDB" id="A0A0B6VME8"/>
<feature type="transmembrane region" description="Helical" evidence="6">
    <location>
        <begin position="87"/>
        <end position="110"/>
    </location>
</feature>
<keyword evidence="3 6" id="KW-1133">Transmembrane helix</keyword>
<feature type="transmembrane region" description="Helical" evidence="6">
    <location>
        <begin position="46"/>
        <end position="67"/>
    </location>
</feature>
<evidence type="ECO:0000256" key="2">
    <source>
        <dbReference type="ARBA" id="ARBA00022692"/>
    </source>
</evidence>
<dbReference type="EMBL" id="AB985770">
    <property type="protein sequence ID" value="BAQ25601.1"/>
    <property type="molecule type" value="mRNA"/>
</dbReference>